<protein>
    <submittedName>
        <fullName evidence="5">DnaD domain protein</fullName>
    </submittedName>
</protein>
<dbReference type="InterPro" id="IPR006343">
    <property type="entry name" value="DnaB/C_C"/>
</dbReference>
<feature type="domain" description="Replicative helicase loading/DNA remodeling protein DnaB N-terminal winged helix" evidence="4">
    <location>
        <begin position="10"/>
        <end position="264"/>
    </location>
</feature>
<evidence type="ECO:0000313" key="6">
    <source>
        <dbReference type="Proteomes" id="UP001208656"/>
    </source>
</evidence>
<evidence type="ECO:0000259" key="3">
    <source>
        <dbReference type="Pfam" id="PF07261"/>
    </source>
</evidence>
<sequence>MEPHWKEIIPGDQYIVSIDGMQNIGDNKVLTLLYQPLIGPVCISLYFTLLNQVEDGKLETEPASHYYLMNLLDLNLSQIYEARQKLEAIGLMETYMKENEDLRSFIYVMKPPLSPKQFFTDGLLNIYLYQKVGRDYYNRLKQTFANKVIDKTGFDKITKGFQDVFSSSHFPYHDQIDEHDLTVKYPTKEIPETIMVQPPHFDFDLFLAGLNESVIPKQAITTEVKDVIIKLAFLYEIDAIQMKNILYSAINEQNQIDIEALRKAARDWYTIEHYSSLPKLVDRTQSPIYYANIDVPKTQEERLIRYLETVSPRQLLIDLSEGSEPLESDLRLIEEIMVKLNLTPGVVNVLIQYCMLRTDMKLTKSFVERIASHWSRKKVKTVTEAMELAKSEHRKYVDWQKQQKEIKSSPRKTTRTTRQEPVPDWLKNGGQTKQVEVDENFDFEAEKKKLEERLKKYKK</sequence>
<organism evidence="5 6">
    <name type="scientific">Pallidibacillus thermolactis</name>
    <dbReference type="NCBI Taxonomy" id="251051"/>
    <lineage>
        <taxon>Bacteria</taxon>
        <taxon>Bacillati</taxon>
        <taxon>Bacillota</taxon>
        <taxon>Bacilli</taxon>
        <taxon>Bacillales</taxon>
        <taxon>Bacillaceae</taxon>
        <taxon>Pallidibacillus</taxon>
    </lineage>
</organism>
<feature type="domain" description="DnaB/C C-terminal" evidence="3">
    <location>
        <begin position="328"/>
        <end position="387"/>
    </location>
</feature>
<evidence type="ECO:0000313" key="5">
    <source>
        <dbReference type="EMBL" id="MCU9594463.1"/>
    </source>
</evidence>
<proteinExistence type="inferred from homology"/>
<evidence type="ECO:0000256" key="2">
    <source>
        <dbReference type="SAM" id="MobiDB-lite"/>
    </source>
</evidence>
<dbReference type="Pfam" id="PF25888">
    <property type="entry name" value="WHD_DnaB"/>
    <property type="match status" value="1"/>
</dbReference>
<keyword evidence="6" id="KW-1185">Reference proteome</keyword>
<feature type="compositionally biased region" description="Basic and acidic residues" evidence="2">
    <location>
        <begin position="399"/>
        <end position="408"/>
    </location>
</feature>
<evidence type="ECO:0000259" key="4">
    <source>
        <dbReference type="Pfam" id="PF25888"/>
    </source>
</evidence>
<gene>
    <name evidence="5" type="ORF">OEV82_08335</name>
</gene>
<dbReference type="InterPro" id="IPR058660">
    <property type="entry name" value="WHD_DnaB"/>
</dbReference>
<comment type="similarity">
    <text evidence="1">Belongs to the DnaB/DnaD family.</text>
</comment>
<name>A0ABT2WFM4_9BACI</name>
<dbReference type="Proteomes" id="UP001208656">
    <property type="component" value="Unassembled WGS sequence"/>
</dbReference>
<comment type="caution">
    <text evidence="5">The sequence shown here is derived from an EMBL/GenBank/DDBJ whole genome shotgun (WGS) entry which is preliminary data.</text>
</comment>
<dbReference type="Pfam" id="PF07261">
    <property type="entry name" value="DnaB_2"/>
    <property type="match status" value="1"/>
</dbReference>
<accession>A0ABT2WFM4</accession>
<dbReference type="EMBL" id="JAOUSE010000021">
    <property type="protein sequence ID" value="MCU9594463.1"/>
    <property type="molecule type" value="Genomic_DNA"/>
</dbReference>
<dbReference type="RefSeq" id="WP_173660783.1">
    <property type="nucleotide sequence ID" value="NZ_JAOUSE010000021.1"/>
</dbReference>
<evidence type="ECO:0000256" key="1">
    <source>
        <dbReference type="ARBA" id="ARBA00093462"/>
    </source>
</evidence>
<reference evidence="5 6" key="1">
    <citation type="submission" date="2022-10" db="EMBL/GenBank/DDBJ databases">
        <title>Description of Fervidibacillus gen. nov. in the family Fervidibacillaceae fam. nov. with two species, Fervidibacillus albus sp. nov., and Fervidibacillus halotolerans sp. nov., isolated from tidal flat sediments.</title>
        <authorList>
            <person name="Kwon K.K."/>
            <person name="Yang S.-H."/>
        </authorList>
    </citation>
    <scope>NUCLEOTIDE SEQUENCE [LARGE SCALE GENOMIC DNA]</scope>
    <source>
        <strain evidence="5 6">DSM 23332</strain>
    </source>
</reference>
<feature type="region of interest" description="Disordered" evidence="2">
    <location>
        <begin position="399"/>
        <end position="433"/>
    </location>
</feature>